<name>A0A1Y1VK55_9FUNG</name>
<evidence type="ECO:0000256" key="1">
    <source>
        <dbReference type="SAM" id="MobiDB-lite"/>
    </source>
</evidence>
<gene>
    <name evidence="2" type="ORF">BCR36DRAFT_401950</name>
</gene>
<accession>A0A1Y1VK55</accession>
<protein>
    <submittedName>
        <fullName evidence="2">Uncharacterized protein</fullName>
    </submittedName>
</protein>
<feature type="region of interest" description="Disordered" evidence="1">
    <location>
        <begin position="445"/>
        <end position="465"/>
    </location>
</feature>
<reference evidence="2 3" key="2">
    <citation type="submission" date="2016-08" db="EMBL/GenBank/DDBJ databases">
        <title>Pervasive Adenine N6-methylation of Active Genes in Fungi.</title>
        <authorList>
            <consortium name="DOE Joint Genome Institute"/>
            <person name="Mondo S.J."/>
            <person name="Dannebaum R.O."/>
            <person name="Kuo R.C."/>
            <person name="Labutti K."/>
            <person name="Haridas S."/>
            <person name="Kuo A."/>
            <person name="Salamov A."/>
            <person name="Ahrendt S.R."/>
            <person name="Lipzen A."/>
            <person name="Sullivan W."/>
            <person name="Andreopoulos W.B."/>
            <person name="Clum A."/>
            <person name="Lindquist E."/>
            <person name="Daum C."/>
            <person name="Ramamoorthy G.K."/>
            <person name="Gryganskyi A."/>
            <person name="Culley D."/>
            <person name="Magnuson J.K."/>
            <person name="James T.Y."/>
            <person name="O'Malley M.A."/>
            <person name="Stajich J.E."/>
            <person name="Spatafora J.W."/>
            <person name="Visel A."/>
            <person name="Grigoriev I.V."/>
        </authorList>
    </citation>
    <scope>NUCLEOTIDE SEQUENCE [LARGE SCALE GENOMIC DNA]</scope>
    <source>
        <strain evidence="3">finn</strain>
    </source>
</reference>
<reference evidence="2 3" key="1">
    <citation type="submission" date="2016-08" db="EMBL/GenBank/DDBJ databases">
        <title>Genomes of anaerobic fungi encode conserved fungal cellulosomes for biomass hydrolysis.</title>
        <authorList>
            <consortium name="DOE Joint Genome Institute"/>
            <person name="Haitjema C.H."/>
            <person name="Gilmore S.P."/>
            <person name="Henske J.K."/>
            <person name="Solomon K.V."/>
            <person name="De Groot R."/>
            <person name="Kuo A."/>
            <person name="Mondo S.J."/>
            <person name="Salamov A.A."/>
            <person name="Labutti K."/>
            <person name="Zhao Z."/>
            <person name="Chiniquy J."/>
            <person name="Barry K."/>
            <person name="Brewer H.M."/>
            <person name="Purvine S.O."/>
            <person name="Wright A.T."/>
            <person name="Boxma B."/>
            <person name="Van Alen T."/>
            <person name="Hackstein J.H."/>
            <person name="Baker S.E."/>
            <person name="Grigoriev I.V."/>
            <person name="O'Malley M.A."/>
        </authorList>
    </citation>
    <scope>NUCLEOTIDE SEQUENCE [LARGE SCALE GENOMIC DNA]</scope>
    <source>
        <strain evidence="3">finn</strain>
    </source>
</reference>
<dbReference type="OrthoDB" id="2139872at2759"/>
<dbReference type="EMBL" id="MCFH01000004">
    <property type="protein sequence ID" value="ORX58425.1"/>
    <property type="molecule type" value="Genomic_DNA"/>
</dbReference>
<organism evidence="2 3">
    <name type="scientific">Piromyces finnis</name>
    <dbReference type="NCBI Taxonomy" id="1754191"/>
    <lineage>
        <taxon>Eukaryota</taxon>
        <taxon>Fungi</taxon>
        <taxon>Fungi incertae sedis</taxon>
        <taxon>Chytridiomycota</taxon>
        <taxon>Chytridiomycota incertae sedis</taxon>
        <taxon>Neocallimastigomycetes</taxon>
        <taxon>Neocallimastigales</taxon>
        <taxon>Neocallimastigaceae</taxon>
        <taxon>Piromyces</taxon>
    </lineage>
</organism>
<comment type="caution">
    <text evidence="2">The sequence shown here is derived from an EMBL/GenBank/DDBJ whole genome shotgun (WGS) entry which is preliminary data.</text>
</comment>
<proteinExistence type="predicted"/>
<dbReference type="Proteomes" id="UP000193719">
    <property type="component" value="Unassembled WGS sequence"/>
</dbReference>
<keyword evidence="3" id="KW-1185">Reference proteome</keyword>
<evidence type="ECO:0000313" key="2">
    <source>
        <dbReference type="EMBL" id="ORX58425.1"/>
    </source>
</evidence>
<dbReference type="AlphaFoldDB" id="A0A1Y1VK55"/>
<sequence>MSSINKEDDIVNLIKNRGMKTSEYLNKNDSFHENKIDSSIYEKFKLNQYRYASSSDIHKSLNLNSDDEAMCTRLVKLTNYHLNNLEPYKSKKDKMDTYVIVKNLLKDVDKQYKKEQEDLKNKPKWVIKKPEDKRETFLIEKNETTNTNTKAKEFDNYYDFIDVNDITRVEDVNRLTELTIASYDYFKKTNDVFKKKVKVNHNTPNLRLYNKHYGQPVDFKKMNKKNNVEEAYNKKKKAFGNEYTRKMIEAEKEHEKEQLENKRRHFSKLYNTMPLQHPVMSISDKAIVQYNKRKKFNDDDIKRLLNYKTIKNRNFNQDLYSENHINTINEIIEKKGNKKDLLLYSYSNLFSDKNKILDEIDTNLYDKNGNYKNILSNNIDPYKKYCSLDPIIEFEINKALSNKSMKENNFFWFKSDKKPIENIDIMNEMISNSFIPDLMRNSKIQKPPYNTNDNLPNISKNSQSQ</sequence>
<evidence type="ECO:0000313" key="3">
    <source>
        <dbReference type="Proteomes" id="UP000193719"/>
    </source>
</evidence>